<comment type="caution">
    <text evidence="3">The sequence shown here is derived from an EMBL/GenBank/DDBJ whole genome shotgun (WGS) entry which is preliminary data.</text>
</comment>
<evidence type="ECO:0000313" key="3">
    <source>
        <dbReference type="EMBL" id="CAI4214069.1"/>
    </source>
</evidence>
<feature type="region of interest" description="Disordered" evidence="1">
    <location>
        <begin position="93"/>
        <end position="190"/>
    </location>
</feature>
<feature type="signal peptide" evidence="2">
    <location>
        <begin position="1"/>
        <end position="19"/>
    </location>
</feature>
<evidence type="ECO:0000256" key="2">
    <source>
        <dbReference type="SAM" id="SignalP"/>
    </source>
</evidence>
<feature type="compositionally biased region" description="Acidic residues" evidence="1">
    <location>
        <begin position="114"/>
        <end position="142"/>
    </location>
</feature>
<evidence type="ECO:0000256" key="1">
    <source>
        <dbReference type="SAM" id="MobiDB-lite"/>
    </source>
</evidence>
<name>A0A9P1MAV6_9PEZI</name>
<dbReference type="Proteomes" id="UP000838763">
    <property type="component" value="Unassembled WGS sequence"/>
</dbReference>
<evidence type="ECO:0000313" key="4">
    <source>
        <dbReference type="Proteomes" id="UP000838763"/>
    </source>
</evidence>
<accession>A0A9P1MAV6</accession>
<gene>
    <name evidence="3" type="ORF">PPNO1_LOCUS3802</name>
</gene>
<dbReference type="OrthoDB" id="1193027at2759"/>
<proteinExistence type="predicted"/>
<feature type="compositionally biased region" description="Pro residues" evidence="1">
    <location>
        <begin position="147"/>
        <end position="174"/>
    </location>
</feature>
<dbReference type="AlphaFoldDB" id="A0A9P1MAV6"/>
<protein>
    <recommendedName>
        <fullName evidence="5">Extracellular membrane protein CFEM domain-containing protein</fullName>
    </recommendedName>
</protein>
<keyword evidence="2" id="KW-0732">Signal</keyword>
<organism evidence="3 4">
    <name type="scientific">Parascedosporium putredinis</name>
    <dbReference type="NCBI Taxonomy" id="1442378"/>
    <lineage>
        <taxon>Eukaryota</taxon>
        <taxon>Fungi</taxon>
        <taxon>Dikarya</taxon>
        <taxon>Ascomycota</taxon>
        <taxon>Pezizomycotina</taxon>
        <taxon>Sordariomycetes</taxon>
        <taxon>Hypocreomycetidae</taxon>
        <taxon>Microascales</taxon>
        <taxon>Microascaceae</taxon>
        <taxon>Parascedosporium</taxon>
    </lineage>
</organism>
<keyword evidence="4" id="KW-1185">Reference proteome</keyword>
<feature type="chain" id="PRO_5040314925" description="Extracellular membrane protein CFEM domain-containing protein" evidence="2">
    <location>
        <begin position="20"/>
        <end position="223"/>
    </location>
</feature>
<feature type="compositionally biased region" description="Low complexity" evidence="1">
    <location>
        <begin position="175"/>
        <end position="190"/>
    </location>
</feature>
<evidence type="ECO:0008006" key="5">
    <source>
        <dbReference type="Google" id="ProtNLM"/>
    </source>
</evidence>
<sequence>MKASPLTLAIAGMASIAAAQNYIPNCAVPLLDTTINQWVKDCTDINVYFCFCKDRVAQWYLTQNAPTICPNDVDSEAAITFMGTLCKEIGFPVEFPIPEPETPTTQEPEPTPEPTEDPEPTAEPTEDPEPTAEPTEDPEPTETPDLPTSPPPSLPPPATAPPPSAALLPPPAPRVTPTGTAKVPVGTGGVPVPSTPVLVNMGMTNSPSALILAGVVAAVAGLF</sequence>
<dbReference type="EMBL" id="CALLCH030000010">
    <property type="protein sequence ID" value="CAI4214069.1"/>
    <property type="molecule type" value="Genomic_DNA"/>
</dbReference>
<reference evidence="3" key="1">
    <citation type="submission" date="2022-11" db="EMBL/GenBank/DDBJ databases">
        <authorList>
            <person name="Scott C."/>
            <person name="Bruce N."/>
        </authorList>
    </citation>
    <scope>NUCLEOTIDE SEQUENCE</scope>
</reference>